<dbReference type="Proteomes" id="UP000000226">
    <property type="component" value="Chromosome 4"/>
</dbReference>
<dbReference type="PANTHER" id="PTHR11926:SF1188">
    <property type="entry name" value="FAMILY PROTEIN, PUTATIVE-RELATED"/>
    <property type="match status" value="1"/>
</dbReference>
<dbReference type="GO" id="GO:0080043">
    <property type="term" value="F:quercetin 3-O-glucosyltransferase activity"/>
    <property type="evidence" value="ECO:0007669"/>
    <property type="project" value="TreeGrafter"/>
</dbReference>
<dbReference type="AlphaFoldDB" id="V7C3B4"/>
<keyword evidence="3" id="KW-1185">Reference proteome</keyword>
<feature type="non-terminal residue" evidence="2">
    <location>
        <position position="90"/>
    </location>
</feature>
<organism evidence="2 3">
    <name type="scientific">Phaseolus vulgaris</name>
    <name type="common">Kidney bean</name>
    <name type="synonym">French bean</name>
    <dbReference type="NCBI Taxonomy" id="3885"/>
    <lineage>
        <taxon>Eukaryota</taxon>
        <taxon>Viridiplantae</taxon>
        <taxon>Streptophyta</taxon>
        <taxon>Embryophyta</taxon>
        <taxon>Tracheophyta</taxon>
        <taxon>Spermatophyta</taxon>
        <taxon>Magnoliopsida</taxon>
        <taxon>eudicotyledons</taxon>
        <taxon>Gunneridae</taxon>
        <taxon>Pentapetalae</taxon>
        <taxon>rosids</taxon>
        <taxon>fabids</taxon>
        <taxon>Fabales</taxon>
        <taxon>Fabaceae</taxon>
        <taxon>Papilionoideae</taxon>
        <taxon>50 kb inversion clade</taxon>
        <taxon>NPAAA clade</taxon>
        <taxon>indigoferoid/millettioid clade</taxon>
        <taxon>Phaseoleae</taxon>
        <taxon>Phaseolus</taxon>
    </lineage>
</organism>
<dbReference type="Gene3D" id="3.40.50.2000">
    <property type="entry name" value="Glycogen Phosphorylase B"/>
    <property type="match status" value="1"/>
</dbReference>
<comment type="similarity">
    <text evidence="1">Belongs to the UDP-glycosyltransferase family.</text>
</comment>
<evidence type="ECO:0000313" key="3">
    <source>
        <dbReference type="Proteomes" id="UP000000226"/>
    </source>
</evidence>
<evidence type="ECO:0000256" key="1">
    <source>
        <dbReference type="ARBA" id="ARBA00009995"/>
    </source>
</evidence>
<dbReference type="Gramene" id="ESW23396">
    <property type="protein sequence ID" value="ESW23396"/>
    <property type="gene ID" value="PHAVU_004G0435000g"/>
</dbReference>
<dbReference type="EMBL" id="CM002291">
    <property type="protein sequence ID" value="ESW23396.1"/>
    <property type="molecule type" value="Genomic_DNA"/>
</dbReference>
<accession>V7C3B4</accession>
<proteinExistence type="inferred from homology"/>
<dbReference type="STRING" id="3885.V7C3B4"/>
<protein>
    <submittedName>
        <fullName evidence="2">Uncharacterized protein</fullName>
    </submittedName>
</protein>
<gene>
    <name evidence="2" type="ORF">PHAVU_004G0435000g</name>
</gene>
<dbReference type="eggNOG" id="KOG1192">
    <property type="taxonomic scope" value="Eukaryota"/>
</dbReference>
<feature type="non-terminal residue" evidence="2">
    <location>
        <position position="1"/>
    </location>
</feature>
<dbReference type="SUPFAM" id="SSF53756">
    <property type="entry name" value="UDP-Glycosyltransferase/glycogen phosphorylase"/>
    <property type="match status" value="1"/>
</dbReference>
<sequence length="90" mass="10377">ELNINIGSSHLKTHAYPYCISFSKALSSHYKKEMQMSNPAERKPHAVLIPYPAQGHINSLFGLAKLLHLRGFHITFVHTEYNYKRLLNSR</sequence>
<dbReference type="PANTHER" id="PTHR11926">
    <property type="entry name" value="GLUCOSYL/GLUCURONOSYL TRANSFERASES"/>
    <property type="match status" value="1"/>
</dbReference>
<evidence type="ECO:0000313" key="2">
    <source>
        <dbReference type="EMBL" id="ESW23396.1"/>
    </source>
</evidence>
<dbReference type="OrthoDB" id="5835829at2759"/>
<reference evidence="3" key="1">
    <citation type="journal article" date="2014" name="Nat. Genet.">
        <title>A reference genome for common bean and genome-wide analysis of dual domestications.</title>
        <authorList>
            <person name="Schmutz J."/>
            <person name="McClean P.E."/>
            <person name="Mamidi S."/>
            <person name="Wu G.A."/>
            <person name="Cannon S.B."/>
            <person name="Grimwood J."/>
            <person name="Jenkins J."/>
            <person name="Shu S."/>
            <person name="Song Q."/>
            <person name="Chavarro C."/>
            <person name="Torres-Torres M."/>
            <person name="Geffroy V."/>
            <person name="Moghaddam S.M."/>
            <person name="Gao D."/>
            <person name="Abernathy B."/>
            <person name="Barry K."/>
            <person name="Blair M."/>
            <person name="Brick M.A."/>
            <person name="Chovatia M."/>
            <person name="Gepts P."/>
            <person name="Goodstein D.M."/>
            <person name="Gonzales M."/>
            <person name="Hellsten U."/>
            <person name="Hyten D.L."/>
            <person name="Jia G."/>
            <person name="Kelly J.D."/>
            <person name="Kudrna D."/>
            <person name="Lee R."/>
            <person name="Richard M.M."/>
            <person name="Miklas P.N."/>
            <person name="Osorno J.M."/>
            <person name="Rodrigues J."/>
            <person name="Thareau V."/>
            <person name="Urrea C.A."/>
            <person name="Wang M."/>
            <person name="Yu Y."/>
            <person name="Zhang M."/>
            <person name="Wing R.A."/>
            <person name="Cregan P.B."/>
            <person name="Rokhsar D.S."/>
            <person name="Jackson S.A."/>
        </authorList>
    </citation>
    <scope>NUCLEOTIDE SEQUENCE [LARGE SCALE GENOMIC DNA]</scope>
    <source>
        <strain evidence="3">cv. G19833</strain>
    </source>
</reference>
<dbReference type="GO" id="GO:0080044">
    <property type="term" value="F:quercetin 7-O-glucosyltransferase activity"/>
    <property type="evidence" value="ECO:0007669"/>
    <property type="project" value="TreeGrafter"/>
</dbReference>
<name>V7C3B4_PHAVU</name>